<dbReference type="Proteomes" id="UP001161422">
    <property type="component" value="Unassembled WGS sequence"/>
</dbReference>
<proteinExistence type="predicted"/>
<reference evidence="1" key="1">
    <citation type="journal article" date="2014" name="Int. J. Syst. Evol. Microbiol.">
        <title>Complete genome sequence of Corynebacterium casei LMG S-19264T (=DSM 44701T), isolated from a smear-ripened cheese.</title>
        <authorList>
            <consortium name="US DOE Joint Genome Institute (JGI-PGF)"/>
            <person name="Walter F."/>
            <person name="Albersmeier A."/>
            <person name="Kalinowski J."/>
            <person name="Ruckert C."/>
        </authorList>
    </citation>
    <scope>NUCLEOTIDE SEQUENCE</scope>
    <source>
        <strain evidence="1">NBRC 101628</strain>
    </source>
</reference>
<protein>
    <recommendedName>
        <fullName evidence="3">DUF4878 domain-containing protein</fullName>
    </recommendedName>
</protein>
<evidence type="ECO:0008006" key="3">
    <source>
        <dbReference type="Google" id="ProtNLM"/>
    </source>
</evidence>
<dbReference type="RefSeq" id="WP_095506181.1">
    <property type="nucleotide sequence ID" value="NZ_BSNC01000001.1"/>
</dbReference>
<keyword evidence="2" id="KW-1185">Reference proteome</keyword>
<gene>
    <name evidence="1" type="ORF">GCM10007895_01200</name>
</gene>
<dbReference type="PROSITE" id="PS51257">
    <property type="entry name" value="PROKAR_LIPOPROTEIN"/>
    <property type="match status" value="1"/>
</dbReference>
<comment type="caution">
    <text evidence="1">The sequence shown here is derived from an EMBL/GenBank/DDBJ whole genome shotgun (WGS) entry which is preliminary data.</text>
</comment>
<accession>A0AA37RU30</accession>
<reference evidence="1" key="2">
    <citation type="submission" date="2023-01" db="EMBL/GenBank/DDBJ databases">
        <title>Draft genome sequence of Paraferrimonas sedimenticola strain NBRC 101628.</title>
        <authorList>
            <person name="Sun Q."/>
            <person name="Mori K."/>
        </authorList>
    </citation>
    <scope>NUCLEOTIDE SEQUENCE</scope>
    <source>
        <strain evidence="1">NBRC 101628</strain>
    </source>
</reference>
<sequence>MRLLLLLVALLSLGCQPKDPRAEMTPEQVAIAFLDAIYVQQNTQLASEFVSDELKELLAHYRLPSSVQRHVLGLRMNNAELMIGDVGIDFFRLSDKDIQVTVKLEGDLDFERRLDDRTLELNRINGYWYVTKVEMDIHDING</sequence>
<organism evidence="1 2">
    <name type="scientific">Paraferrimonas sedimenticola</name>
    <dbReference type="NCBI Taxonomy" id="375674"/>
    <lineage>
        <taxon>Bacteria</taxon>
        <taxon>Pseudomonadati</taxon>
        <taxon>Pseudomonadota</taxon>
        <taxon>Gammaproteobacteria</taxon>
        <taxon>Alteromonadales</taxon>
        <taxon>Ferrimonadaceae</taxon>
        <taxon>Paraferrimonas</taxon>
    </lineage>
</organism>
<evidence type="ECO:0000313" key="2">
    <source>
        <dbReference type="Proteomes" id="UP001161422"/>
    </source>
</evidence>
<dbReference type="AlphaFoldDB" id="A0AA37RU30"/>
<name>A0AA37RU30_9GAMM</name>
<evidence type="ECO:0000313" key="1">
    <source>
        <dbReference type="EMBL" id="GLP94814.1"/>
    </source>
</evidence>
<dbReference type="EMBL" id="BSNC01000001">
    <property type="protein sequence ID" value="GLP94814.1"/>
    <property type="molecule type" value="Genomic_DNA"/>
</dbReference>